<dbReference type="OrthoDB" id="9794455at2"/>
<dbReference type="AlphaFoldDB" id="A0A2T2YBD4"/>
<name>A0A2T2YBD4_9BACT</name>
<dbReference type="EMBL" id="PYFT01000001">
    <property type="protein sequence ID" value="PSR52817.1"/>
    <property type="molecule type" value="Genomic_DNA"/>
</dbReference>
<dbReference type="InterPro" id="IPR039559">
    <property type="entry name" value="AIM6_PI-PLC-like_dom"/>
</dbReference>
<proteinExistence type="predicted"/>
<organism evidence="1 2">
    <name type="scientific">Adhaeribacter arboris</name>
    <dbReference type="NCBI Taxonomy" id="2072846"/>
    <lineage>
        <taxon>Bacteria</taxon>
        <taxon>Pseudomonadati</taxon>
        <taxon>Bacteroidota</taxon>
        <taxon>Cytophagia</taxon>
        <taxon>Cytophagales</taxon>
        <taxon>Hymenobacteraceae</taxon>
        <taxon>Adhaeribacter</taxon>
    </lineage>
</organism>
<dbReference type="Proteomes" id="UP000240357">
    <property type="component" value="Unassembled WGS sequence"/>
</dbReference>
<evidence type="ECO:0000313" key="2">
    <source>
        <dbReference type="Proteomes" id="UP000240357"/>
    </source>
</evidence>
<protein>
    <submittedName>
        <fullName evidence="1">Alkaline phosphatase</fullName>
    </submittedName>
</protein>
<reference evidence="1 2" key="1">
    <citation type="submission" date="2018-03" db="EMBL/GenBank/DDBJ databases">
        <title>Adhaeribacter sp. HMF7605 Genome sequencing and assembly.</title>
        <authorList>
            <person name="Kang H."/>
            <person name="Kang J."/>
            <person name="Cha I."/>
            <person name="Kim H."/>
            <person name="Joh K."/>
        </authorList>
    </citation>
    <scope>NUCLEOTIDE SEQUENCE [LARGE SCALE GENOMIC DNA]</scope>
    <source>
        <strain evidence="1 2">HMF7605</strain>
    </source>
</reference>
<accession>A0A2T2YBD4</accession>
<dbReference type="CDD" id="cd08577">
    <property type="entry name" value="PI-PLCc_GDPD_SF_unchar3"/>
    <property type="match status" value="1"/>
</dbReference>
<dbReference type="RefSeq" id="WP_106926818.1">
    <property type="nucleotide sequence ID" value="NZ_PYFT01000001.1"/>
</dbReference>
<gene>
    <name evidence="1" type="ORF">AHMF7605_04400</name>
</gene>
<keyword evidence="2" id="KW-1185">Reference proteome</keyword>
<dbReference type="GO" id="GO:0008081">
    <property type="term" value="F:phosphoric diester hydrolase activity"/>
    <property type="evidence" value="ECO:0007669"/>
    <property type="project" value="InterPro"/>
</dbReference>
<evidence type="ECO:0000313" key="1">
    <source>
        <dbReference type="EMBL" id="PSR52817.1"/>
    </source>
</evidence>
<sequence>MRQSTIILFFLLFIDQHLRAQRVYTAANVHAHNDYQQSLPFFNAYTHQVGSIEADLFLQDNELYVAHEAKEISPERTLDVLYLQPLQAQIKKNKGSAYPHSTAILQILIDLKTNGTTTLPVLMRKLANYPEIRNNPTIQLVISGERPNPETWSKYPSYIYFDATPGVNYTAEQLKKIRLFSASFRSYSQWNGEGSLEAAAEAKIRQAIDSAHQLNKKWRFWATPDNANTWQTLMQFKVDFIGTDDVTGLTSYLNKLPTNKNNSPRKN</sequence>
<comment type="caution">
    <text evidence="1">The sequence shown here is derived from an EMBL/GenBank/DDBJ whole genome shotgun (WGS) entry which is preliminary data.</text>
</comment>
<dbReference type="GO" id="GO:0006629">
    <property type="term" value="P:lipid metabolic process"/>
    <property type="evidence" value="ECO:0007669"/>
    <property type="project" value="InterPro"/>
</dbReference>
<dbReference type="SUPFAM" id="SSF51695">
    <property type="entry name" value="PLC-like phosphodiesterases"/>
    <property type="match status" value="1"/>
</dbReference>
<dbReference type="InterPro" id="IPR017946">
    <property type="entry name" value="PLC-like_Pdiesterase_TIM-brl"/>
</dbReference>